<gene>
    <name evidence="2" type="ORF">AUL39_03345</name>
</gene>
<evidence type="ECO:0008006" key="4">
    <source>
        <dbReference type="Google" id="ProtNLM"/>
    </source>
</evidence>
<dbReference type="InterPro" id="IPR036869">
    <property type="entry name" value="J_dom_sf"/>
</dbReference>
<dbReference type="SUPFAM" id="SSF46565">
    <property type="entry name" value="Chaperone J-domain"/>
    <property type="match status" value="1"/>
</dbReference>
<proteinExistence type="predicted"/>
<dbReference type="STRING" id="1299998.AUL39_03345"/>
<feature type="coiled-coil region" evidence="1">
    <location>
        <begin position="59"/>
        <end position="112"/>
    </location>
</feature>
<sequence>MVATMAEAAPTAEELKSAIREVRADILDIVTQIEDIKLQQLPQIYADYAVKIGCWEKELLEAEVAARRAKRRYALAQAQANQGQVPDYEKIEAQLDEELSAWTAAAEEAKEAYEQALAWRLGRVAMPEADAKEMHTLYRTLMKRLHPDVHVGEDEKRAEYFALAQKAYQDGDIVVLRSLEAATRHFDPKDDLAEEEDTNALATELELQQVERSAMEKQLNELENCEDMQLGKLLQDPEWVSSRTAELREAIEEWERTQREFDLRVAKLREAIDGD</sequence>
<dbReference type="Proteomes" id="UP000054078">
    <property type="component" value="Unassembled WGS sequence"/>
</dbReference>
<dbReference type="CDD" id="cd06257">
    <property type="entry name" value="DnaJ"/>
    <property type="match status" value="1"/>
</dbReference>
<name>A0A117J4T7_TRASO</name>
<keyword evidence="1" id="KW-0175">Coiled coil</keyword>
<accession>A0A117J4T7</accession>
<dbReference type="Gene3D" id="1.10.287.110">
    <property type="entry name" value="DnaJ domain"/>
    <property type="match status" value="1"/>
</dbReference>
<protein>
    <recommendedName>
        <fullName evidence="4">Molecular chaperone DnaJ</fullName>
    </recommendedName>
</protein>
<dbReference type="AlphaFoldDB" id="A0A117J4T7"/>
<evidence type="ECO:0000313" key="2">
    <source>
        <dbReference type="EMBL" id="KUH59366.1"/>
    </source>
</evidence>
<dbReference type="EMBL" id="LOJF01000001">
    <property type="protein sequence ID" value="KUH59366.1"/>
    <property type="molecule type" value="Genomic_DNA"/>
</dbReference>
<keyword evidence="3" id="KW-1185">Reference proteome</keyword>
<reference evidence="2 3" key="1">
    <citation type="submission" date="2015-12" db="EMBL/GenBank/DDBJ databases">
        <title>Draft Genome Sequence of Olsenella scatoligenes SK9K4T; a Producer of 3-Methylindole- (skatole) and 4-Methylphenol- (p-cresol) Isolated from Pig Feces.</title>
        <authorList>
            <person name="Li X."/>
            <person name="Borg B."/>
            <person name="Canibe N."/>
        </authorList>
    </citation>
    <scope>NUCLEOTIDE SEQUENCE [LARGE SCALE GENOMIC DNA]</scope>
    <source>
        <strain evidence="2 3">SK9K4</strain>
    </source>
</reference>
<dbReference type="InterPro" id="IPR001623">
    <property type="entry name" value="DnaJ_domain"/>
</dbReference>
<evidence type="ECO:0000256" key="1">
    <source>
        <dbReference type="SAM" id="Coils"/>
    </source>
</evidence>
<organism evidence="2 3">
    <name type="scientific">Tractidigestivibacter scatoligenes</name>
    <name type="common">Olsenella scatoligenes</name>
    <dbReference type="NCBI Taxonomy" id="1299998"/>
    <lineage>
        <taxon>Bacteria</taxon>
        <taxon>Bacillati</taxon>
        <taxon>Actinomycetota</taxon>
        <taxon>Coriobacteriia</taxon>
        <taxon>Coriobacteriales</taxon>
        <taxon>Atopobiaceae</taxon>
        <taxon>Tractidigestivibacter</taxon>
    </lineage>
</organism>
<comment type="caution">
    <text evidence="2">The sequence shown here is derived from an EMBL/GenBank/DDBJ whole genome shotgun (WGS) entry which is preliminary data.</text>
</comment>
<evidence type="ECO:0000313" key="3">
    <source>
        <dbReference type="Proteomes" id="UP000054078"/>
    </source>
</evidence>